<evidence type="ECO:0000259" key="11">
    <source>
        <dbReference type="Pfam" id="PF10444"/>
    </source>
</evidence>
<dbReference type="PANTHER" id="PTHR16040:SF10">
    <property type="entry name" value="BOREALIN-2"/>
    <property type="match status" value="1"/>
</dbReference>
<evidence type="ECO:0000313" key="12">
    <source>
        <dbReference type="EMBL" id="KAK5622666.1"/>
    </source>
</evidence>
<comment type="similarity">
    <text evidence="3">Belongs to the borealin family.</text>
</comment>
<dbReference type="Gene3D" id="6.10.250.1900">
    <property type="match status" value="1"/>
</dbReference>
<gene>
    <name evidence="12" type="ORF">CRENBAI_026487</name>
</gene>
<keyword evidence="4" id="KW-0158">Chromosome</keyword>
<dbReference type="EMBL" id="JAHHUM010000089">
    <property type="protein sequence ID" value="KAK5622666.1"/>
    <property type="molecule type" value="Genomic_DNA"/>
</dbReference>
<evidence type="ECO:0000256" key="8">
    <source>
        <dbReference type="ARBA" id="ARBA00023306"/>
    </source>
</evidence>
<accession>A0AAV9SMJ4</accession>
<feature type="domain" description="Borealin N-terminal" evidence="11">
    <location>
        <begin position="28"/>
        <end position="81"/>
    </location>
</feature>
<reference evidence="12 13" key="1">
    <citation type="submission" date="2021-06" db="EMBL/GenBank/DDBJ databases">
        <authorList>
            <person name="Palmer J.M."/>
        </authorList>
    </citation>
    <scope>NUCLEOTIDE SEQUENCE [LARGE SCALE GENOMIC DNA]</scope>
    <source>
        <strain evidence="12 13">MEX-2019</strain>
        <tissue evidence="12">Muscle</tissue>
    </source>
</reference>
<evidence type="ECO:0000256" key="10">
    <source>
        <dbReference type="SAM" id="MobiDB-lite"/>
    </source>
</evidence>
<dbReference type="GO" id="GO:0051233">
    <property type="term" value="C:spindle midzone"/>
    <property type="evidence" value="ECO:0007669"/>
    <property type="project" value="TreeGrafter"/>
</dbReference>
<keyword evidence="8" id="KW-0131">Cell cycle</keyword>
<evidence type="ECO:0000256" key="6">
    <source>
        <dbReference type="ARBA" id="ARBA00022776"/>
    </source>
</evidence>
<evidence type="ECO:0000256" key="1">
    <source>
        <dbReference type="ARBA" id="ARBA00004123"/>
    </source>
</evidence>
<feature type="region of interest" description="Disordered" evidence="10">
    <location>
        <begin position="106"/>
        <end position="180"/>
    </location>
</feature>
<dbReference type="GO" id="GO:0032133">
    <property type="term" value="C:chromosome passenger complex"/>
    <property type="evidence" value="ECO:0007669"/>
    <property type="project" value="TreeGrafter"/>
</dbReference>
<evidence type="ECO:0000256" key="5">
    <source>
        <dbReference type="ARBA" id="ARBA00022618"/>
    </source>
</evidence>
<dbReference type="PANTHER" id="PTHR16040">
    <property type="entry name" value="AUSTRALIN, ISOFORM A-RELATED"/>
    <property type="match status" value="1"/>
</dbReference>
<sequence>MPSRRTKLEGNIENKHQLSQEMRQKRLTLFIQQFEKEAQDRINYLESKLESLLATVDKVFKVELMKMPPSLQNTLIRDLISEEEVSASEVSIAMMSESREMAQPLRRIPSKKLKSTVSPPVLSTPGQRSSTRNPKTGKGTTRTRQWVGSNSTGNLMGSSVTAKRPQSCLMSRKTAEQPVQIQKTRKLRSVVSAGDLHCSMGVSAAHITVTTAQGEMLSFSEEKKDEINLELLDDVAWCQIQKLTGLMEYLSQRSRSQR</sequence>
<evidence type="ECO:0000256" key="7">
    <source>
        <dbReference type="ARBA" id="ARBA00023242"/>
    </source>
</evidence>
<name>A0AAV9SMJ4_9TELE</name>
<dbReference type="GO" id="GO:0051301">
    <property type="term" value="P:cell division"/>
    <property type="evidence" value="ECO:0007669"/>
    <property type="project" value="UniProtKB-KW"/>
</dbReference>
<evidence type="ECO:0000313" key="13">
    <source>
        <dbReference type="Proteomes" id="UP001311232"/>
    </source>
</evidence>
<feature type="compositionally biased region" description="Polar residues" evidence="10">
    <location>
        <begin position="124"/>
        <end position="161"/>
    </location>
</feature>
<keyword evidence="7" id="KW-0539">Nucleus</keyword>
<protein>
    <recommendedName>
        <fullName evidence="11">Borealin N-terminal domain-containing protein</fullName>
    </recommendedName>
</protein>
<dbReference type="Proteomes" id="UP001311232">
    <property type="component" value="Unassembled WGS sequence"/>
</dbReference>
<comment type="subcellular location">
    <subcellularLocation>
        <location evidence="2">Chromosome</location>
        <location evidence="2">Centromere</location>
    </subcellularLocation>
    <subcellularLocation>
        <location evidence="1">Nucleus</location>
    </subcellularLocation>
</comment>
<organism evidence="12 13">
    <name type="scientific">Crenichthys baileyi</name>
    <name type="common">White River springfish</name>
    <dbReference type="NCBI Taxonomy" id="28760"/>
    <lineage>
        <taxon>Eukaryota</taxon>
        <taxon>Metazoa</taxon>
        <taxon>Chordata</taxon>
        <taxon>Craniata</taxon>
        <taxon>Vertebrata</taxon>
        <taxon>Euteleostomi</taxon>
        <taxon>Actinopterygii</taxon>
        <taxon>Neopterygii</taxon>
        <taxon>Teleostei</taxon>
        <taxon>Neoteleostei</taxon>
        <taxon>Acanthomorphata</taxon>
        <taxon>Ovalentaria</taxon>
        <taxon>Atherinomorphae</taxon>
        <taxon>Cyprinodontiformes</taxon>
        <taxon>Goodeidae</taxon>
        <taxon>Crenichthys</taxon>
    </lineage>
</organism>
<evidence type="ECO:0000256" key="4">
    <source>
        <dbReference type="ARBA" id="ARBA00022454"/>
    </source>
</evidence>
<dbReference type="InterPro" id="IPR018867">
    <property type="entry name" value="Cell_div_borealin"/>
</dbReference>
<comment type="caution">
    <text evidence="12">The sequence shown here is derived from an EMBL/GenBank/DDBJ whole genome shotgun (WGS) entry which is preliminary data.</text>
</comment>
<keyword evidence="5" id="KW-0132">Cell division</keyword>
<proteinExistence type="inferred from homology"/>
<keyword evidence="13" id="KW-1185">Reference proteome</keyword>
<dbReference type="InterPro" id="IPR018851">
    <property type="entry name" value="Borealin_N"/>
</dbReference>
<dbReference type="GO" id="GO:0000775">
    <property type="term" value="C:chromosome, centromeric region"/>
    <property type="evidence" value="ECO:0007669"/>
    <property type="project" value="UniProtKB-SubCell"/>
</dbReference>
<dbReference type="GO" id="GO:0000070">
    <property type="term" value="P:mitotic sister chromatid segregation"/>
    <property type="evidence" value="ECO:0007669"/>
    <property type="project" value="TreeGrafter"/>
</dbReference>
<keyword evidence="6" id="KW-0498">Mitosis</keyword>
<dbReference type="Pfam" id="PF10444">
    <property type="entry name" value="Nbl1_Borealin_N"/>
    <property type="match status" value="1"/>
</dbReference>
<evidence type="ECO:0000256" key="3">
    <source>
        <dbReference type="ARBA" id="ARBA00009914"/>
    </source>
</evidence>
<evidence type="ECO:0000256" key="2">
    <source>
        <dbReference type="ARBA" id="ARBA00004584"/>
    </source>
</evidence>
<dbReference type="AlphaFoldDB" id="A0AAV9SMJ4"/>
<keyword evidence="9" id="KW-0137">Centromere</keyword>
<dbReference type="GO" id="GO:0005634">
    <property type="term" value="C:nucleus"/>
    <property type="evidence" value="ECO:0007669"/>
    <property type="project" value="UniProtKB-SubCell"/>
</dbReference>
<evidence type="ECO:0000256" key="9">
    <source>
        <dbReference type="ARBA" id="ARBA00023328"/>
    </source>
</evidence>